<dbReference type="InterPro" id="IPR002919">
    <property type="entry name" value="TIL_dom"/>
</dbReference>
<reference evidence="3 4" key="1">
    <citation type="journal article" date="2023" name="Insect Mol. Biol.">
        <title>Genome sequencing provides insights into the evolution of gene families encoding plant cell wall-degrading enzymes in longhorned beetles.</title>
        <authorList>
            <person name="Shin N.R."/>
            <person name="Okamura Y."/>
            <person name="Kirsch R."/>
            <person name="Pauchet Y."/>
        </authorList>
    </citation>
    <scope>NUCLEOTIDE SEQUENCE [LARGE SCALE GENOMIC DNA]</scope>
    <source>
        <strain evidence="3">EAD_L_NR</strain>
    </source>
</reference>
<comment type="caution">
    <text evidence="3">The sequence shown here is derived from an EMBL/GenBank/DDBJ whole genome shotgun (WGS) entry which is preliminary data.</text>
</comment>
<name>A0AAV8W0F8_9CUCU</name>
<keyword evidence="1" id="KW-0732">Signal</keyword>
<feature type="chain" id="PRO_5043653431" description="TIL domain-containing protein" evidence="1">
    <location>
        <begin position="21"/>
        <end position="165"/>
    </location>
</feature>
<accession>A0AAV8W0F8</accession>
<evidence type="ECO:0000256" key="1">
    <source>
        <dbReference type="SAM" id="SignalP"/>
    </source>
</evidence>
<feature type="signal peptide" evidence="1">
    <location>
        <begin position="1"/>
        <end position="20"/>
    </location>
</feature>
<keyword evidence="4" id="KW-1185">Reference proteome</keyword>
<proteinExistence type="predicted"/>
<dbReference type="Proteomes" id="UP001159042">
    <property type="component" value="Unassembled WGS sequence"/>
</dbReference>
<organism evidence="3 4">
    <name type="scientific">Exocentrus adspersus</name>
    <dbReference type="NCBI Taxonomy" id="1586481"/>
    <lineage>
        <taxon>Eukaryota</taxon>
        <taxon>Metazoa</taxon>
        <taxon>Ecdysozoa</taxon>
        <taxon>Arthropoda</taxon>
        <taxon>Hexapoda</taxon>
        <taxon>Insecta</taxon>
        <taxon>Pterygota</taxon>
        <taxon>Neoptera</taxon>
        <taxon>Endopterygota</taxon>
        <taxon>Coleoptera</taxon>
        <taxon>Polyphaga</taxon>
        <taxon>Cucujiformia</taxon>
        <taxon>Chrysomeloidea</taxon>
        <taxon>Cerambycidae</taxon>
        <taxon>Lamiinae</taxon>
        <taxon>Acanthocinini</taxon>
        <taxon>Exocentrus</taxon>
    </lineage>
</organism>
<evidence type="ECO:0000313" key="3">
    <source>
        <dbReference type="EMBL" id="KAJ8919969.1"/>
    </source>
</evidence>
<feature type="domain" description="TIL" evidence="2">
    <location>
        <begin position="25"/>
        <end position="77"/>
    </location>
</feature>
<evidence type="ECO:0000313" key="4">
    <source>
        <dbReference type="Proteomes" id="UP001159042"/>
    </source>
</evidence>
<sequence>MKCFALVVVLLSLLFAVATAAQCNGRNERYYECKPCAAVNCGETDPDFCTAACQNPGCYCERNHYRKNGACVPRNQCTRSVSSATCNNMKCFILVAVLLSIMFAVTNAAQCSGQNEKYYECQPCAAVNCGEKNPDACITVCQNPGCYCEQNHYRKNGVCVPKSEC</sequence>
<dbReference type="Gene3D" id="2.10.25.10">
    <property type="entry name" value="Laminin"/>
    <property type="match status" value="2"/>
</dbReference>
<protein>
    <recommendedName>
        <fullName evidence="2">TIL domain-containing protein</fullName>
    </recommendedName>
</protein>
<dbReference type="InterPro" id="IPR036084">
    <property type="entry name" value="Ser_inhib-like_sf"/>
</dbReference>
<dbReference type="Pfam" id="PF01826">
    <property type="entry name" value="TIL"/>
    <property type="match status" value="1"/>
</dbReference>
<gene>
    <name evidence="3" type="ORF">NQ315_006499</name>
</gene>
<dbReference type="EMBL" id="JANEYG010000016">
    <property type="protein sequence ID" value="KAJ8919969.1"/>
    <property type="molecule type" value="Genomic_DNA"/>
</dbReference>
<dbReference type="SUPFAM" id="SSF57567">
    <property type="entry name" value="Serine protease inhibitors"/>
    <property type="match status" value="2"/>
</dbReference>
<evidence type="ECO:0000259" key="2">
    <source>
        <dbReference type="Pfam" id="PF01826"/>
    </source>
</evidence>
<dbReference type="AlphaFoldDB" id="A0AAV8W0F8"/>